<evidence type="ECO:0000313" key="1">
    <source>
        <dbReference type="EMBL" id="SNQ28464.1"/>
    </source>
</evidence>
<evidence type="ECO:0000313" key="2">
    <source>
        <dbReference type="Proteomes" id="UP000243463"/>
    </source>
</evidence>
<dbReference type="EMBL" id="FZLN01000001">
    <property type="protein sequence ID" value="SNQ28464.1"/>
    <property type="molecule type" value="Genomic_DNA"/>
</dbReference>
<dbReference type="OrthoDB" id="9805247at2"/>
<dbReference type="Proteomes" id="UP000243463">
    <property type="component" value="Unassembled WGS sequence"/>
</dbReference>
<sequence>MLKATDQLQILQSSIYAHPALYDILKLCATLEPTCYVAAGAIRNVLWSDLHGHCEPLTEIDVIYYDEFETGQHQKQHIESILKHALPQYTWDVVNQAQVHTWYKTESGQSILPLGSVSHALSLWPETATAIAVRWIDDHHLGVIAPFGLDDLINLKLRWNTRLVSHTVFKQRINQKHFLQRWPKLQEVEPYPSNQFVSDHEMIISMSESP</sequence>
<dbReference type="PANTHER" id="PTHR39166">
    <property type="entry name" value="BLL1166 PROTEIN"/>
    <property type="match status" value="1"/>
</dbReference>
<name>A0A217EDJ6_9GAMM</name>
<gene>
    <name evidence="1" type="ORF">SAMN05444584_0387</name>
</gene>
<evidence type="ECO:0008006" key="3">
    <source>
        <dbReference type="Google" id="ProtNLM"/>
    </source>
</evidence>
<dbReference type="InterPro" id="IPR009267">
    <property type="entry name" value="NTP_transf_6"/>
</dbReference>
<accession>A0A217EDJ6</accession>
<organism evidence="1 2">
    <name type="scientific">Acinetobacter apis</name>
    <dbReference type="NCBI Taxonomy" id="1229165"/>
    <lineage>
        <taxon>Bacteria</taxon>
        <taxon>Pseudomonadati</taxon>
        <taxon>Pseudomonadota</taxon>
        <taxon>Gammaproteobacteria</taxon>
        <taxon>Moraxellales</taxon>
        <taxon>Moraxellaceae</taxon>
        <taxon>Acinetobacter</taxon>
    </lineage>
</organism>
<dbReference type="Pfam" id="PF06042">
    <property type="entry name" value="NTP_transf_6"/>
    <property type="match status" value="1"/>
</dbReference>
<dbReference type="PANTHER" id="PTHR39166:SF1">
    <property type="entry name" value="BLL1166 PROTEIN"/>
    <property type="match status" value="1"/>
</dbReference>
<protein>
    <recommendedName>
        <fullName evidence="3">Nucleotidyltransferase family protein</fullName>
    </recommendedName>
</protein>
<dbReference type="AlphaFoldDB" id="A0A217EDJ6"/>
<reference evidence="2" key="1">
    <citation type="submission" date="2017-06" db="EMBL/GenBank/DDBJ databases">
        <authorList>
            <person name="Varghese N."/>
            <person name="Submissions S."/>
        </authorList>
    </citation>
    <scope>NUCLEOTIDE SEQUENCE [LARGE SCALE GENOMIC DNA]</scope>
    <source>
        <strain evidence="2">ANC 5114</strain>
    </source>
</reference>
<keyword evidence="2" id="KW-1185">Reference proteome</keyword>
<dbReference type="RefSeq" id="WP_088822510.1">
    <property type="nucleotide sequence ID" value="NZ_FZLN01000001.1"/>
</dbReference>
<proteinExistence type="predicted"/>